<comment type="function">
    <text evidence="18">Dihydrolipoamide succinyltransferase (E2) component of the 2-oxoglutarate dehydrogenase complex. The 2-oxoglutarate dehydrogenase complex catalyzes the overall conversion of 2-oxoglutarate to succinyl-CoA and CO(2). The 2-oxoglutarate dehydrogenase complex is mainly active in the mitochondrion. A fraction of the 2-oxoglutarate dehydrogenase complex also localizes in the nucleus and is required for lysine succinylation of histones: associates with KAT2A on chromatin and provides succinyl-CoA to histone succinyltransferase KAT2A.</text>
</comment>
<dbReference type="InterPro" id="IPR000089">
    <property type="entry name" value="Biotin_lipoyl"/>
</dbReference>
<evidence type="ECO:0000256" key="16">
    <source>
        <dbReference type="ARBA" id="ARBA00031331"/>
    </source>
</evidence>
<dbReference type="GO" id="GO:0004149">
    <property type="term" value="F:dihydrolipoyllysine-residue succinyltransferase activity"/>
    <property type="evidence" value="ECO:0007669"/>
    <property type="project" value="UniProtKB-EC"/>
</dbReference>
<comment type="pathway">
    <text evidence="4">Amino-acid degradation; L-lysine degradation via saccharopine pathway; glutaryl-CoA from L-lysine: step 6/6.</text>
</comment>
<dbReference type="Gene3D" id="3.30.559.10">
    <property type="entry name" value="Chloramphenicol acetyltransferase-like domain"/>
    <property type="match status" value="1"/>
</dbReference>
<protein>
    <recommendedName>
        <fullName evidence="7">Dihydrolipoyllysine-residue succinyltransferase component of 2-oxoglutarate dehydrogenase complex, mitochondrial</fullName>
        <ecNumber evidence="6">2.3.1.61</ecNumber>
    </recommendedName>
    <alternativeName>
        <fullName evidence="17">2-oxoglutarate dehydrogenase complex component E2</fullName>
    </alternativeName>
    <alternativeName>
        <fullName evidence="15">Dihydrolipoamide succinyltransferase component of 2-oxoglutarate dehydrogenase complex</fullName>
    </alternativeName>
    <alternativeName>
        <fullName evidence="16">E2K</fullName>
    </alternativeName>
</protein>
<evidence type="ECO:0000256" key="2">
    <source>
        <dbReference type="ARBA" id="ARBA00004123"/>
    </source>
</evidence>
<evidence type="ECO:0000256" key="17">
    <source>
        <dbReference type="ARBA" id="ARBA00032406"/>
    </source>
</evidence>
<reference evidence="21" key="2">
    <citation type="submission" date="2025-09" db="UniProtKB">
        <authorList>
            <consortium name="Ensembl"/>
        </authorList>
    </citation>
    <scope>IDENTIFICATION</scope>
</reference>
<feature type="compositionally biased region" description="Pro residues" evidence="19">
    <location>
        <begin position="240"/>
        <end position="259"/>
    </location>
</feature>
<dbReference type="GO" id="GO:0005759">
    <property type="term" value="C:mitochondrial matrix"/>
    <property type="evidence" value="ECO:0007669"/>
    <property type="project" value="UniProtKB-SubCell"/>
</dbReference>
<dbReference type="PANTHER" id="PTHR43416">
    <property type="entry name" value="DIHYDROLIPOYLLYSINE-RESIDUE SUCCINYLTRANSFERASE COMPONENT OF 2-OXOGLUTARATE DEHYDROGENASE COMPLEX, MITOCHONDRIAL-RELATED"/>
    <property type="match status" value="1"/>
</dbReference>
<evidence type="ECO:0000256" key="7">
    <source>
        <dbReference type="ARBA" id="ARBA00020294"/>
    </source>
</evidence>
<reference evidence="21" key="1">
    <citation type="submission" date="2025-08" db="UniProtKB">
        <authorList>
            <consortium name="Ensembl"/>
        </authorList>
    </citation>
    <scope>IDENTIFICATION</scope>
</reference>
<evidence type="ECO:0000259" key="20">
    <source>
        <dbReference type="PROSITE" id="PS50968"/>
    </source>
</evidence>
<dbReference type="GO" id="GO:0006099">
    <property type="term" value="P:tricarboxylic acid cycle"/>
    <property type="evidence" value="ECO:0007669"/>
    <property type="project" value="UniProtKB-KW"/>
</dbReference>
<dbReference type="NCBIfam" id="TIGR01347">
    <property type="entry name" value="sucB"/>
    <property type="match status" value="1"/>
</dbReference>
<dbReference type="Pfam" id="PF00198">
    <property type="entry name" value="2-oxoacid_dh"/>
    <property type="match status" value="1"/>
</dbReference>
<dbReference type="AlphaFoldDB" id="A0A8C3GHQ0"/>
<feature type="domain" description="Lipoyl-binding" evidence="20">
    <location>
        <begin position="138"/>
        <end position="212"/>
    </location>
</feature>
<feature type="region of interest" description="Disordered" evidence="19">
    <location>
        <begin position="219"/>
        <end position="297"/>
    </location>
</feature>
<evidence type="ECO:0000256" key="3">
    <source>
        <dbReference type="ARBA" id="ARBA00004305"/>
    </source>
</evidence>
<dbReference type="GO" id="GO:0045252">
    <property type="term" value="C:oxoglutarate dehydrogenase complex"/>
    <property type="evidence" value="ECO:0007669"/>
    <property type="project" value="InterPro"/>
</dbReference>
<keyword evidence="13" id="KW-0539">Nucleus</keyword>
<dbReference type="CDD" id="cd06849">
    <property type="entry name" value="lipoyl_domain"/>
    <property type="match status" value="1"/>
</dbReference>
<evidence type="ECO:0000256" key="12">
    <source>
        <dbReference type="ARBA" id="ARBA00023128"/>
    </source>
</evidence>
<keyword evidence="14" id="KW-0012">Acyltransferase</keyword>
<evidence type="ECO:0000313" key="22">
    <source>
        <dbReference type="Proteomes" id="UP000694556"/>
    </source>
</evidence>
<dbReference type="InterPro" id="IPR011053">
    <property type="entry name" value="Single_hybrid_motif"/>
</dbReference>
<dbReference type="Proteomes" id="UP000694556">
    <property type="component" value="Unassembled WGS sequence"/>
</dbReference>
<dbReference type="SUPFAM" id="SSF51230">
    <property type="entry name" value="Single hybrid motif"/>
    <property type="match status" value="1"/>
</dbReference>
<comment type="cofactor">
    <cofactor evidence="1">
        <name>(R)-lipoate</name>
        <dbReference type="ChEBI" id="CHEBI:83088"/>
    </cofactor>
</comment>
<keyword evidence="8" id="KW-0816">Tricarboxylic acid cycle</keyword>
<dbReference type="FunFam" id="2.40.50.100:FF:000033">
    <property type="entry name" value="Dihydrolipoyllysine-residue succinyltransferase component of 2-oxoglutarate dehydrogenase complex, mitochondrial"/>
    <property type="match status" value="1"/>
</dbReference>
<evidence type="ECO:0000256" key="10">
    <source>
        <dbReference type="ARBA" id="ARBA00022823"/>
    </source>
</evidence>
<sequence>MCSCRPRSKQQELQVQPRSLSLNVTAQGSTQEGTGVGAVTISPQRAVGRRRGPCLLGPVSAPGVLGKPEPSRGRPPFCDTDGSSSLWQGNCTLARRSLSGVAGSQGLAYTNSRKLVVNSSSVFAVRYFRTTAVHRDDVVTVNTPAFAESVTEGDVRWEKAVGDTVAEDEVVCEIETDKTSVQVPAPAAGVIEALLVPDGGKVEGGTPLFKLRKTGAAPAKAKPAAAPPPPAAPEPVAAAAPPPAAAPIPTTMPPVPPVSAQPIDSKPVSAVKPAAAPVAAPPGEAAPSKGARSEHRVKMNRMRQRIAQRLKEAQNTCAMLTTFNEIDMSNIREMRAVHKDPFLKKHNLKLGFMSAFVKASAFALQDQPVVNAVIDDTTKEIVYRDYVDISVAVATPRGLVVPVVRNVENMNFADIERAIYELGEKARKNELAIEDMDGGTFTISNGGVFGSLFGTPIINPPQSAILGMHAIVDRPVAVGGKIEVRPMMYVALTYDHRLIDGREAVTFLRKIKAAVEDPRVLLLDL</sequence>
<accession>A0A8C3GHQ0</accession>
<dbReference type="PROSITE" id="PS00189">
    <property type="entry name" value="LIPOYL"/>
    <property type="match status" value="1"/>
</dbReference>
<dbReference type="InterPro" id="IPR006255">
    <property type="entry name" value="SucB"/>
</dbReference>
<keyword evidence="9" id="KW-0808">Transferase</keyword>
<keyword evidence="12" id="KW-0496">Mitochondrion</keyword>
<dbReference type="Gene3D" id="2.40.50.100">
    <property type="match status" value="1"/>
</dbReference>
<evidence type="ECO:0000256" key="1">
    <source>
        <dbReference type="ARBA" id="ARBA00001938"/>
    </source>
</evidence>
<evidence type="ECO:0000256" key="13">
    <source>
        <dbReference type="ARBA" id="ARBA00023242"/>
    </source>
</evidence>
<evidence type="ECO:0000256" key="11">
    <source>
        <dbReference type="ARBA" id="ARBA00022946"/>
    </source>
</evidence>
<evidence type="ECO:0000256" key="5">
    <source>
        <dbReference type="ARBA" id="ARBA00007317"/>
    </source>
</evidence>
<evidence type="ECO:0000256" key="4">
    <source>
        <dbReference type="ARBA" id="ARBA00005145"/>
    </source>
</evidence>
<dbReference type="GO" id="GO:0033512">
    <property type="term" value="P:L-lysine catabolic process to acetyl-CoA via saccharopine"/>
    <property type="evidence" value="ECO:0007669"/>
    <property type="project" value="UniProtKB-UniPathway"/>
</dbReference>
<dbReference type="InterPro" id="IPR050537">
    <property type="entry name" value="2-oxoacid_dehydrogenase"/>
</dbReference>
<evidence type="ECO:0000256" key="6">
    <source>
        <dbReference type="ARBA" id="ARBA00012945"/>
    </source>
</evidence>
<evidence type="ECO:0000256" key="14">
    <source>
        <dbReference type="ARBA" id="ARBA00023315"/>
    </source>
</evidence>
<name>A0A8C3GHQ0_CAIMO</name>
<organism evidence="21 22">
    <name type="scientific">Cairina moschata</name>
    <name type="common">Muscovy duck</name>
    <dbReference type="NCBI Taxonomy" id="8855"/>
    <lineage>
        <taxon>Eukaryota</taxon>
        <taxon>Metazoa</taxon>
        <taxon>Chordata</taxon>
        <taxon>Craniata</taxon>
        <taxon>Vertebrata</taxon>
        <taxon>Euteleostomi</taxon>
        <taxon>Archelosauria</taxon>
        <taxon>Archosauria</taxon>
        <taxon>Dinosauria</taxon>
        <taxon>Saurischia</taxon>
        <taxon>Theropoda</taxon>
        <taxon>Coelurosauria</taxon>
        <taxon>Aves</taxon>
        <taxon>Neognathae</taxon>
        <taxon>Galloanserae</taxon>
        <taxon>Anseriformes</taxon>
        <taxon>Anatidae</taxon>
        <taxon>Anatinae</taxon>
        <taxon>Cairina</taxon>
    </lineage>
</organism>
<dbReference type="InterPro" id="IPR001078">
    <property type="entry name" value="2-oxoacid_DH_actylTfrase"/>
</dbReference>
<keyword evidence="22" id="KW-1185">Reference proteome</keyword>
<dbReference type="InterPro" id="IPR023213">
    <property type="entry name" value="CAT-like_dom_sf"/>
</dbReference>
<keyword evidence="10" id="KW-0450">Lipoyl</keyword>
<dbReference type="Ensembl" id="ENSCMMT00000011534.1">
    <property type="protein sequence ID" value="ENSCMMP00000010476.1"/>
    <property type="gene ID" value="ENSCMMG00000006610.1"/>
</dbReference>
<dbReference type="UniPathway" id="UPA00868">
    <property type="reaction ID" value="UER00840"/>
</dbReference>
<dbReference type="FunFam" id="3.30.559.10:FF:000006">
    <property type="entry name" value="Dihydrolipoyllysine-residue succinyltransferase component of 2-oxoglutarate dehydrogenase complex, mitochondrial"/>
    <property type="match status" value="1"/>
</dbReference>
<dbReference type="PANTHER" id="PTHR43416:SF5">
    <property type="entry name" value="DIHYDROLIPOYLLYSINE-RESIDUE SUCCINYLTRANSFERASE COMPONENT OF 2-OXOGLUTARATE DEHYDROGENASE COMPLEX, MITOCHONDRIAL"/>
    <property type="match status" value="1"/>
</dbReference>
<dbReference type="PROSITE" id="PS50968">
    <property type="entry name" value="BIOTINYL_LIPOYL"/>
    <property type="match status" value="1"/>
</dbReference>
<feature type="region of interest" description="Disordered" evidence="19">
    <location>
        <begin position="58"/>
        <end position="81"/>
    </location>
</feature>
<dbReference type="InterPro" id="IPR003016">
    <property type="entry name" value="2-oxoA_DH_lipoyl-BS"/>
</dbReference>
<evidence type="ECO:0000256" key="15">
    <source>
        <dbReference type="ARBA" id="ARBA00030325"/>
    </source>
</evidence>
<dbReference type="GO" id="GO:0005634">
    <property type="term" value="C:nucleus"/>
    <property type="evidence" value="ECO:0007669"/>
    <property type="project" value="UniProtKB-SubCell"/>
</dbReference>
<comment type="subcellular location">
    <subcellularLocation>
        <location evidence="3">Mitochondrion matrix</location>
    </subcellularLocation>
    <subcellularLocation>
        <location evidence="2">Nucleus</location>
    </subcellularLocation>
</comment>
<dbReference type="Pfam" id="PF00364">
    <property type="entry name" value="Biotin_lipoyl"/>
    <property type="match status" value="1"/>
</dbReference>
<evidence type="ECO:0000256" key="19">
    <source>
        <dbReference type="SAM" id="MobiDB-lite"/>
    </source>
</evidence>
<evidence type="ECO:0000256" key="9">
    <source>
        <dbReference type="ARBA" id="ARBA00022679"/>
    </source>
</evidence>
<evidence type="ECO:0000256" key="8">
    <source>
        <dbReference type="ARBA" id="ARBA00022532"/>
    </source>
</evidence>
<comment type="similarity">
    <text evidence="5">Belongs to the 2-oxoacid dehydrogenase family.</text>
</comment>
<evidence type="ECO:0000313" key="21">
    <source>
        <dbReference type="Ensembl" id="ENSCMMP00000010476.1"/>
    </source>
</evidence>
<feature type="compositionally biased region" description="Low complexity" evidence="19">
    <location>
        <begin position="265"/>
        <end position="288"/>
    </location>
</feature>
<evidence type="ECO:0000256" key="18">
    <source>
        <dbReference type="ARBA" id="ARBA00046046"/>
    </source>
</evidence>
<dbReference type="SUPFAM" id="SSF52777">
    <property type="entry name" value="CoA-dependent acyltransferases"/>
    <property type="match status" value="1"/>
</dbReference>
<proteinExistence type="inferred from homology"/>
<dbReference type="EC" id="2.3.1.61" evidence="6"/>
<keyword evidence="11" id="KW-0809">Transit peptide</keyword>
<dbReference type="NCBIfam" id="NF004309">
    <property type="entry name" value="PRK05704.1"/>
    <property type="match status" value="1"/>
</dbReference>